<sequence>SSHGGVKEQAELKRTERGEQRQGSRAAIDQRAGGVRLAPGQGDLCDQDFHQGSSEEAYQHISTVTTVGVTTTVAVKRLRVDSWLQGG</sequence>
<evidence type="ECO:0000313" key="1">
    <source>
        <dbReference type="EMBL" id="KAI4806309.1"/>
    </source>
</evidence>
<gene>
    <name evidence="1" type="ORF">KUCAC02_017138</name>
</gene>
<dbReference type="EMBL" id="CM043804">
    <property type="protein sequence ID" value="KAI4806309.1"/>
    <property type="molecule type" value="Genomic_DNA"/>
</dbReference>
<name>A0ACB9W133_CHAAC</name>
<proteinExistence type="predicted"/>
<protein>
    <submittedName>
        <fullName evidence="1">Uncharacterized protein</fullName>
    </submittedName>
</protein>
<dbReference type="Proteomes" id="UP001057452">
    <property type="component" value="Chromosome 20"/>
</dbReference>
<accession>A0ACB9W133</accession>
<keyword evidence="2" id="KW-1185">Reference proteome</keyword>
<organism evidence="1 2">
    <name type="scientific">Chaenocephalus aceratus</name>
    <name type="common">Blackfin icefish</name>
    <name type="synonym">Chaenichthys aceratus</name>
    <dbReference type="NCBI Taxonomy" id="36190"/>
    <lineage>
        <taxon>Eukaryota</taxon>
        <taxon>Metazoa</taxon>
        <taxon>Chordata</taxon>
        <taxon>Craniata</taxon>
        <taxon>Vertebrata</taxon>
        <taxon>Euteleostomi</taxon>
        <taxon>Actinopterygii</taxon>
        <taxon>Neopterygii</taxon>
        <taxon>Teleostei</taxon>
        <taxon>Neoteleostei</taxon>
        <taxon>Acanthomorphata</taxon>
        <taxon>Eupercaria</taxon>
        <taxon>Perciformes</taxon>
        <taxon>Notothenioidei</taxon>
        <taxon>Channichthyidae</taxon>
        <taxon>Chaenocephalus</taxon>
    </lineage>
</organism>
<reference evidence="1" key="1">
    <citation type="submission" date="2022-05" db="EMBL/GenBank/DDBJ databases">
        <title>Chromosome-level genome of Chaenocephalus aceratus.</title>
        <authorList>
            <person name="Park H."/>
        </authorList>
    </citation>
    <scope>NUCLEOTIDE SEQUENCE</scope>
    <source>
        <strain evidence="1">KU_202001</strain>
    </source>
</reference>
<evidence type="ECO:0000313" key="2">
    <source>
        <dbReference type="Proteomes" id="UP001057452"/>
    </source>
</evidence>
<comment type="caution">
    <text evidence="1">The sequence shown here is derived from an EMBL/GenBank/DDBJ whole genome shotgun (WGS) entry which is preliminary data.</text>
</comment>
<feature type="non-terminal residue" evidence="1">
    <location>
        <position position="87"/>
    </location>
</feature>
<feature type="non-terminal residue" evidence="1">
    <location>
        <position position="1"/>
    </location>
</feature>